<evidence type="ECO:0000313" key="1">
    <source>
        <dbReference type="EMBL" id="MBA0584080.1"/>
    </source>
</evidence>
<proteinExistence type="predicted"/>
<comment type="caution">
    <text evidence="1">The sequence shown here is derived from an EMBL/GenBank/DDBJ whole genome shotgun (WGS) entry which is preliminary data.</text>
</comment>
<name>A0A7J8P4V9_GOSRA</name>
<protein>
    <submittedName>
        <fullName evidence="1">Uncharacterized protein</fullName>
    </submittedName>
</protein>
<dbReference type="Proteomes" id="UP000593578">
    <property type="component" value="Unassembled WGS sequence"/>
</dbReference>
<dbReference type="EMBL" id="JABEZZ010000004">
    <property type="protein sequence ID" value="MBA0584080.1"/>
    <property type="molecule type" value="Genomic_DNA"/>
</dbReference>
<reference evidence="1 2" key="1">
    <citation type="journal article" date="2019" name="Genome Biol. Evol.">
        <title>Insights into the evolution of the New World diploid cottons (Gossypium, subgenus Houzingenia) based on genome sequencing.</title>
        <authorList>
            <person name="Grover C.E."/>
            <person name="Arick M.A. 2nd"/>
            <person name="Thrash A."/>
            <person name="Conover J.L."/>
            <person name="Sanders W.S."/>
            <person name="Peterson D.G."/>
            <person name="Frelichowski J.E."/>
            <person name="Scheffler J.A."/>
            <person name="Scheffler B.E."/>
            <person name="Wendel J.F."/>
        </authorList>
    </citation>
    <scope>NUCLEOTIDE SEQUENCE [LARGE SCALE GENOMIC DNA]</scope>
    <source>
        <strain evidence="1">8</strain>
        <tissue evidence="1">Leaf</tissue>
    </source>
</reference>
<organism evidence="1 2">
    <name type="scientific">Gossypium raimondii</name>
    <name type="common">Peruvian cotton</name>
    <name type="synonym">Gossypium klotzschianum subsp. raimondii</name>
    <dbReference type="NCBI Taxonomy" id="29730"/>
    <lineage>
        <taxon>Eukaryota</taxon>
        <taxon>Viridiplantae</taxon>
        <taxon>Streptophyta</taxon>
        <taxon>Embryophyta</taxon>
        <taxon>Tracheophyta</taxon>
        <taxon>Spermatophyta</taxon>
        <taxon>Magnoliopsida</taxon>
        <taxon>eudicotyledons</taxon>
        <taxon>Gunneridae</taxon>
        <taxon>Pentapetalae</taxon>
        <taxon>rosids</taxon>
        <taxon>malvids</taxon>
        <taxon>Malvales</taxon>
        <taxon>Malvaceae</taxon>
        <taxon>Malvoideae</taxon>
        <taxon>Gossypium</taxon>
    </lineage>
</organism>
<sequence>MFKQVSKIPLLLLQMYEVR</sequence>
<gene>
    <name evidence="1" type="ORF">Gorai_014913</name>
</gene>
<evidence type="ECO:0000313" key="2">
    <source>
        <dbReference type="Proteomes" id="UP000593578"/>
    </source>
</evidence>
<accession>A0A7J8P4V9</accession>
<dbReference type="AlphaFoldDB" id="A0A7J8P4V9"/>